<reference evidence="1" key="2">
    <citation type="submission" date="2018-05" db="EMBL/GenBank/DDBJ databases">
        <title>OmerRS3 (Oryza meridionalis Reference Sequence Version 3).</title>
        <authorList>
            <person name="Zhang J."/>
            <person name="Kudrna D."/>
            <person name="Lee S."/>
            <person name="Talag J."/>
            <person name="Welchert J."/>
            <person name="Wing R.A."/>
        </authorList>
    </citation>
    <scope>NUCLEOTIDE SEQUENCE [LARGE SCALE GENOMIC DNA]</scope>
    <source>
        <strain evidence="1">cv. OR44</strain>
    </source>
</reference>
<organism evidence="1">
    <name type="scientific">Oryza meridionalis</name>
    <dbReference type="NCBI Taxonomy" id="40149"/>
    <lineage>
        <taxon>Eukaryota</taxon>
        <taxon>Viridiplantae</taxon>
        <taxon>Streptophyta</taxon>
        <taxon>Embryophyta</taxon>
        <taxon>Tracheophyta</taxon>
        <taxon>Spermatophyta</taxon>
        <taxon>Magnoliopsida</taxon>
        <taxon>Liliopsida</taxon>
        <taxon>Poales</taxon>
        <taxon>Poaceae</taxon>
        <taxon>BOP clade</taxon>
        <taxon>Oryzoideae</taxon>
        <taxon>Oryzeae</taxon>
        <taxon>Oryzinae</taxon>
        <taxon>Oryza</taxon>
    </lineage>
</organism>
<dbReference type="AlphaFoldDB" id="A0A0E0CQJ4"/>
<keyword evidence="2" id="KW-1185">Reference proteome</keyword>
<evidence type="ECO:0000313" key="1">
    <source>
        <dbReference type="EnsemblPlants" id="OMERI02G28770.1"/>
    </source>
</evidence>
<dbReference type="Proteomes" id="UP000008021">
    <property type="component" value="Chromosome 2"/>
</dbReference>
<dbReference type="HOGENOM" id="CLU_2780137_0_0_1"/>
<reference evidence="1" key="1">
    <citation type="submission" date="2015-04" db="UniProtKB">
        <authorList>
            <consortium name="EnsemblPlants"/>
        </authorList>
    </citation>
    <scope>IDENTIFICATION</scope>
</reference>
<accession>A0A0E0CQJ4</accession>
<proteinExistence type="predicted"/>
<dbReference type="Gramene" id="OMERI02G28770.1">
    <property type="protein sequence ID" value="OMERI02G28770.1"/>
    <property type="gene ID" value="OMERI02G28770"/>
</dbReference>
<evidence type="ECO:0000313" key="2">
    <source>
        <dbReference type="Proteomes" id="UP000008021"/>
    </source>
</evidence>
<dbReference type="EnsemblPlants" id="OMERI02G28770.1">
    <property type="protein sequence ID" value="OMERI02G28770.1"/>
    <property type="gene ID" value="OMERI02G28770"/>
</dbReference>
<sequence>MDDRLSNIGLPHLDHGILYDQHEETIYHILDCYCMSINGHSFHLRLCNSQRKILKGQRRDFDMVITLGA</sequence>
<protein>
    <submittedName>
        <fullName evidence="1">Uncharacterized protein</fullName>
    </submittedName>
</protein>
<name>A0A0E0CQJ4_9ORYZ</name>